<evidence type="ECO:0000313" key="3">
    <source>
        <dbReference type="EMBL" id="MDE1465079.1"/>
    </source>
</evidence>
<reference evidence="3 4" key="1">
    <citation type="submission" date="2022-11" db="EMBL/GenBank/DDBJ databases">
        <title>Spartinivicinus poritis sp. nov., isolated from scleractinian coral Porites lutea.</title>
        <authorList>
            <person name="Zhang G."/>
            <person name="Cai L."/>
            <person name="Wei Q."/>
        </authorList>
    </citation>
    <scope>NUCLEOTIDE SEQUENCE [LARGE SCALE GENOMIC DNA]</scope>
    <source>
        <strain evidence="3 4">A2-2</strain>
    </source>
</reference>
<dbReference type="Gene3D" id="2.40.50.260">
    <property type="entry name" value="Nucleic acid-binding protein domain"/>
    <property type="match status" value="1"/>
</dbReference>
<gene>
    <name evidence="3" type="ORF">ORQ98_24255</name>
</gene>
<feature type="compositionally biased region" description="Polar residues" evidence="1">
    <location>
        <begin position="105"/>
        <end position="119"/>
    </location>
</feature>
<dbReference type="InterPro" id="IPR006531">
    <property type="entry name" value="Gp5/Vgr_OB"/>
</dbReference>
<evidence type="ECO:0000259" key="2">
    <source>
        <dbReference type="Pfam" id="PF04717"/>
    </source>
</evidence>
<dbReference type="Pfam" id="PF04717">
    <property type="entry name" value="Phage_base_V"/>
    <property type="match status" value="1"/>
</dbReference>
<proteinExistence type="predicted"/>
<name>A0ABT5UFC7_9GAMM</name>
<organism evidence="3 4">
    <name type="scientific">Spartinivicinus poritis</name>
    <dbReference type="NCBI Taxonomy" id="2994640"/>
    <lineage>
        <taxon>Bacteria</taxon>
        <taxon>Pseudomonadati</taxon>
        <taxon>Pseudomonadota</taxon>
        <taxon>Gammaproteobacteria</taxon>
        <taxon>Oceanospirillales</taxon>
        <taxon>Zooshikellaceae</taxon>
        <taxon>Spartinivicinus</taxon>
    </lineage>
</organism>
<evidence type="ECO:0000256" key="1">
    <source>
        <dbReference type="SAM" id="MobiDB-lite"/>
    </source>
</evidence>
<dbReference type="Proteomes" id="UP001528823">
    <property type="component" value="Unassembled WGS sequence"/>
</dbReference>
<accession>A0ABT5UFC7</accession>
<keyword evidence="4" id="KW-1185">Reference proteome</keyword>
<dbReference type="SUPFAM" id="SSF69255">
    <property type="entry name" value="gp5 N-terminal domain-like"/>
    <property type="match status" value="1"/>
</dbReference>
<sequence length="244" mass="27019">MNNTTELNSPLTPTQYHGQVMNTDDPKKCQRVQVQILGLTEGVPTDKLPWAEYLLPIGARYNAGSFTPVQVGDWVWVDFPYISHGQPDTRRPRIIGSAHFCPAGQPNTPHESWTGPESFNHQRTDEETQPAPVQYHQSSVTTHNGITVEYEPPGCYRVTHRATGTAFELNEQGAVLHSEQKTLFSSKTKTKLIAGNQLTINVLAGDATLNVQSGNLSIKAAKNIIFETGQHFIVKAKKFIEELG</sequence>
<feature type="region of interest" description="Disordered" evidence="1">
    <location>
        <begin position="102"/>
        <end position="130"/>
    </location>
</feature>
<dbReference type="EMBL" id="JAPMOU010000051">
    <property type="protein sequence ID" value="MDE1465079.1"/>
    <property type="molecule type" value="Genomic_DNA"/>
</dbReference>
<evidence type="ECO:0000313" key="4">
    <source>
        <dbReference type="Proteomes" id="UP001528823"/>
    </source>
</evidence>
<comment type="caution">
    <text evidence="3">The sequence shown here is derived from an EMBL/GenBank/DDBJ whole genome shotgun (WGS) entry which is preliminary data.</text>
</comment>
<dbReference type="RefSeq" id="WP_274691390.1">
    <property type="nucleotide sequence ID" value="NZ_JAPMOU010000051.1"/>
</dbReference>
<feature type="domain" description="Gp5/Type VI secretion system Vgr protein OB-fold" evidence="2">
    <location>
        <begin position="16"/>
        <end position="97"/>
    </location>
</feature>
<protein>
    <submittedName>
        <fullName evidence="3">Phage baseplate assembly protein V</fullName>
    </submittedName>
</protein>